<dbReference type="Gene3D" id="3.30.559.10">
    <property type="entry name" value="Chloramphenicol acetyltransferase-like domain"/>
    <property type="match status" value="3"/>
</dbReference>
<protein>
    <recommendedName>
        <fullName evidence="6">Benzyl alcohol O-benzoyltransferase</fullName>
    </recommendedName>
</protein>
<evidence type="ECO:0000256" key="3">
    <source>
        <dbReference type="SAM" id="MobiDB-lite"/>
    </source>
</evidence>
<feature type="compositionally biased region" description="Basic and acidic residues" evidence="3">
    <location>
        <begin position="7"/>
        <end position="18"/>
    </location>
</feature>
<gene>
    <name evidence="4" type="primary">gb28432</name>
    <name evidence="4" type="ORF">PR202_gb28432</name>
</gene>
<dbReference type="Pfam" id="PF02458">
    <property type="entry name" value="Transferase"/>
    <property type="match status" value="1"/>
</dbReference>
<dbReference type="PANTHER" id="PTHR31147">
    <property type="entry name" value="ACYL TRANSFERASE 4"/>
    <property type="match status" value="1"/>
</dbReference>
<reference evidence="4" key="2">
    <citation type="submission" date="2021-12" db="EMBL/GenBank/DDBJ databases">
        <title>Resequencing data analysis of finger millet.</title>
        <authorList>
            <person name="Hatakeyama M."/>
            <person name="Aluri S."/>
            <person name="Balachadran M.T."/>
            <person name="Sivarajan S.R."/>
            <person name="Poveda L."/>
            <person name="Shimizu-Inatsugi R."/>
            <person name="Schlapbach R."/>
            <person name="Sreeman S.M."/>
            <person name="Shimizu K.K."/>
        </authorList>
    </citation>
    <scope>NUCLEOTIDE SEQUENCE</scope>
</reference>
<dbReference type="PANTHER" id="PTHR31147:SF66">
    <property type="entry name" value="OS05G0315700 PROTEIN"/>
    <property type="match status" value="1"/>
</dbReference>
<evidence type="ECO:0000313" key="4">
    <source>
        <dbReference type="EMBL" id="GJN39321.1"/>
    </source>
</evidence>
<organism evidence="4 5">
    <name type="scientific">Eleusine coracana subsp. coracana</name>
    <dbReference type="NCBI Taxonomy" id="191504"/>
    <lineage>
        <taxon>Eukaryota</taxon>
        <taxon>Viridiplantae</taxon>
        <taxon>Streptophyta</taxon>
        <taxon>Embryophyta</taxon>
        <taxon>Tracheophyta</taxon>
        <taxon>Spermatophyta</taxon>
        <taxon>Magnoliopsida</taxon>
        <taxon>Liliopsida</taxon>
        <taxon>Poales</taxon>
        <taxon>Poaceae</taxon>
        <taxon>PACMAD clade</taxon>
        <taxon>Chloridoideae</taxon>
        <taxon>Cynodonteae</taxon>
        <taxon>Eleusininae</taxon>
        <taxon>Eleusine</taxon>
    </lineage>
</organism>
<keyword evidence="2" id="KW-0808">Transferase</keyword>
<keyword evidence="5" id="KW-1185">Reference proteome</keyword>
<dbReference type="InterPro" id="IPR050898">
    <property type="entry name" value="Plant_acyltransferase"/>
</dbReference>
<dbReference type="Proteomes" id="UP001054889">
    <property type="component" value="Unassembled WGS sequence"/>
</dbReference>
<dbReference type="AlphaFoldDB" id="A0AAV5FWY0"/>
<comment type="caution">
    <text evidence="4">The sequence shown here is derived from an EMBL/GenBank/DDBJ whole genome shotgun (WGS) entry which is preliminary data.</text>
</comment>
<feature type="region of interest" description="Disordered" evidence="3">
    <location>
        <begin position="1"/>
        <end position="40"/>
    </location>
</feature>
<reference evidence="4" key="1">
    <citation type="journal article" date="2018" name="DNA Res.">
        <title>Multiple hybrid de novo genome assembly of finger millet, an orphan allotetraploid crop.</title>
        <authorList>
            <person name="Hatakeyama M."/>
            <person name="Aluri S."/>
            <person name="Balachadran M.T."/>
            <person name="Sivarajan S.R."/>
            <person name="Patrignani A."/>
            <person name="Gruter S."/>
            <person name="Poveda L."/>
            <person name="Shimizu-Inatsugi R."/>
            <person name="Baeten J."/>
            <person name="Francoijs K.J."/>
            <person name="Nataraja K.N."/>
            <person name="Reddy Y.A.N."/>
            <person name="Phadnis S."/>
            <person name="Ravikumar R.L."/>
            <person name="Schlapbach R."/>
            <person name="Sreeman S.M."/>
            <person name="Shimizu K.K."/>
        </authorList>
    </citation>
    <scope>NUCLEOTIDE SEQUENCE</scope>
</reference>
<proteinExistence type="inferred from homology"/>
<sequence>MASMRTLPKEFTVRRRDPVLVTPSEPTPQETKPLSDLDDGEGMRFYSSGIHLYRHNPAKAGQDPAQVTRLRCGGFIFGQRFCHCVVDAPGGMQFEKAICELACGADKPSVTPSWGREMFMAGDPPARPRYQHLEYREPAGGPDRMLTTPPSQMARAPFFFGPREIAGLRQRAQARRCSRFELVAACIWRSRTAALGYAPGDEVRLCFIVNARGRPDDVPLPEGFYGNAFAYSVAATTAGELCGKDLGFALDLVKKAKSAVTYDYLRSVADLMVLEGRPLFTLTRTYLVSDVSHAGFKSVDFGWGEAVYGGPAKGGEGPLLGVTNYFSRAKNGKGEEGTVVPICLPKDAMEKFQLEVQGLTAEL</sequence>
<evidence type="ECO:0000256" key="1">
    <source>
        <dbReference type="ARBA" id="ARBA00009861"/>
    </source>
</evidence>
<evidence type="ECO:0000256" key="2">
    <source>
        <dbReference type="ARBA" id="ARBA00022679"/>
    </source>
</evidence>
<name>A0AAV5FWY0_ELECO</name>
<accession>A0AAV5FWY0</accession>
<dbReference type="GO" id="GO:0016747">
    <property type="term" value="F:acyltransferase activity, transferring groups other than amino-acyl groups"/>
    <property type="evidence" value="ECO:0007669"/>
    <property type="project" value="UniProtKB-ARBA"/>
</dbReference>
<dbReference type="EMBL" id="BQKI01000097">
    <property type="protein sequence ID" value="GJN39321.1"/>
    <property type="molecule type" value="Genomic_DNA"/>
</dbReference>
<comment type="similarity">
    <text evidence="1">Belongs to the plant acyltransferase family.</text>
</comment>
<evidence type="ECO:0000313" key="5">
    <source>
        <dbReference type="Proteomes" id="UP001054889"/>
    </source>
</evidence>
<evidence type="ECO:0008006" key="6">
    <source>
        <dbReference type="Google" id="ProtNLM"/>
    </source>
</evidence>
<dbReference type="InterPro" id="IPR023213">
    <property type="entry name" value="CAT-like_dom_sf"/>
</dbReference>